<dbReference type="Proteomes" id="UP000199250">
    <property type="component" value="Unassembled WGS sequence"/>
</dbReference>
<dbReference type="InterPro" id="IPR016893">
    <property type="entry name" value="UCP028589"/>
</dbReference>
<sequence>MSELYSLQGRFFSAVRNATTGKPGKRTWLGNASAATLAISANKSDKNESFGGSRGLYGSLVTGKSGTLNITLDEFLLENLALALHSTPVAIASGTVSAEELPSGLVAGDEVQLDQRFVSSLVLTDGNASPVTLVEGTHYEIVSLAGGIVKVISPASLTQPFEAAYSYAAADSLAIFANSTPPERWIFFDGINTVTGDKVILDLYRVQFDPVSDFGLINDDWGGLQLTGTLLLDPINLKNSNLGGYGRMMKSKAA</sequence>
<dbReference type="EMBL" id="FNYQ01000037">
    <property type="protein sequence ID" value="SEI99712.1"/>
    <property type="molecule type" value="Genomic_DNA"/>
</dbReference>
<dbReference type="RefSeq" id="WP_090731824.1">
    <property type="nucleotide sequence ID" value="NZ_FNYQ01000037.1"/>
</dbReference>
<gene>
    <name evidence="1" type="ORF">SAMN04244572_02385</name>
</gene>
<evidence type="ECO:0000313" key="1">
    <source>
        <dbReference type="EMBL" id="SEI99712.1"/>
    </source>
</evidence>
<protein>
    <submittedName>
        <fullName evidence="1">Uncharacterized protein</fullName>
    </submittedName>
</protein>
<dbReference type="OrthoDB" id="6702050at2"/>
<dbReference type="AlphaFoldDB" id="A0A1H6VHA5"/>
<name>A0A1H6VHA5_9GAMM</name>
<organism evidence="1 2">
    <name type="scientific">Azotobacter beijerinckii</name>
    <dbReference type="NCBI Taxonomy" id="170623"/>
    <lineage>
        <taxon>Bacteria</taxon>
        <taxon>Pseudomonadati</taxon>
        <taxon>Pseudomonadota</taxon>
        <taxon>Gammaproteobacteria</taxon>
        <taxon>Pseudomonadales</taxon>
        <taxon>Pseudomonadaceae</taxon>
        <taxon>Azotobacter</taxon>
    </lineage>
</organism>
<accession>A0A1H6VHA5</accession>
<reference evidence="1 2" key="1">
    <citation type="submission" date="2016-10" db="EMBL/GenBank/DDBJ databases">
        <authorList>
            <person name="de Groot N.N."/>
        </authorList>
    </citation>
    <scope>NUCLEOTIDE SEQUENCE [LARGE SCALE GENOMIC DNA]</scope>
    <source>
        <strain evidence="1 2">DSM 373</strain>
    </source>
</reference>
<dbReference type="PIRSF" id="PIRSF028589">
    <property type="entry name" value="UCP028589"/>
    <property type="match status" value="1"/>
</dbReference>
<proteinExistence type="predicted"/>
<evidence type="ECO:0000313" key="2">
    <source>
        <dbReference type="Proteomes" id="UP000199250"/>
    </source>
</evidence>